<comment type="caution">
    <text evidence="1">The sequence shown here is derived from an EMBL/GenBank/DDBJ whole genome shotgun (WGS) entry which is preliminary data.</text>
</comment>
<dbReference type="AlphaFoldDB" id="A0AAW1JDV1"/>
<dbReference type="EMBL" id="JASPKY010000413">
    <property type="protein sequence ID" value="KAK9701456.1"/>
    <property type="molecule type" value="Genomic_DNA"/>
</dbReference>
<proteinExistence type="predicted"/>
<evidence type="ECO:0000313" key="1">
    <source>
        <dbReference type="EMBL" id="KAK9701456.1"/>
    </source>
</evidence>
<keyword evidence="2" id="KW-1185">Reference proteome</keyword>
<reference evidence="1 2" key="1">
    <citation type="journal article" date="2024" name="BMC Genomics">
        <title>De novo assembly and annotation of Popillia japonica's genome with initial clues to its potential as an invasive pest.</title>
        <authorList>
            <person name="Cucini C."/>
            <person name="Boschi S."/>
            <person name="Funari R."/>
            <person name="Cardaioli E."/>
            <person name="Iannotti N."/>
            <person name="Marturano G."/>
            <person name="Paoli F."/>
            <person name="Bruttini M."/>
            <person name="Carapelli A."/>
            <person name="Frati F."/>
            <person name="Nardi F."/>
        </authorList>
    </citation>
    <scope>NUCLEOTIDE SEQUENCE [LARGE SCALE GENOMIC DNA]</scope>
    <source>
        <strain evidence="1">DMR45628</strain>
    </source>
</reference>
<protein>
    <submittedName>
        <fullName evidence="1">Uncharacterized protein</fullName>
    </submittedName>
</protein>
<gene>
    <name evidence="1" type="ORF">QE152_g30543</name>
</gene>
<name>A0AAW1JDV1_POPJA</name>
<evidence type="ECO:0000313" key="2">
    <source>
        <dbReference type="Proteomes" id="UP001458880"/>
    </source>
</evidence>
<dbReference type="Proteomes" id="UP001458880">
    <property type="component" value="Unassembled WGS sequence"/>
</dbReference>
<sequence>MDRDKKCARIKCENDAQSLAPVIRPSDAVRPKDVPTAAFALSVHLHDEDDNSLVPRVEYSSTRTTVRIVRGRLGVARSGPIAAFSRFPER</sequence>
<organism evidence="1 2">
    <name type="scientific">Popillia japonica</name>
    <name type="common">Japanese beetle</name>
    <dbReference type="NCBI Taxonomy" id="7064"/>
    <lineage>
        <taxon>Eukaryota</taxon>
        <taxon>Metazoa</taxon>
        <taxon>Ecdysozoa</taxon>
        <taxon>Arthropoda</taxon>
        <taxon>Hexapoda</taxon>
        <taxon>Insecta</taxon>
        <taxon>Pterygota</taxon>
        <taxon>Neoptera</taxon>
        <taxon>Endopterygota</taxon>
        <taxon>Coleoptera</taxon>
        <taxon>Polyphaga</taxon>
        <taxon>Scarabaeiformia</taxon>
        <taxon>Scarabaeidae</taxon>
        <taxon>Rutelinae</taxon>
        <taxon>Popillia</taxon>
    </lineage>
</organism>
<accession>A0AAW1JDV1</accession>